<evidence type="ECO:0000313" key="4">
    <source>
        <dbReference type="EMBL" id="GHA22985.1"/>
    </source>
</evidence>
<comment type="caution">
    <text evidence="4">The sequence shown here is derived from an EMBL/GenBank/DDBJ whole genome shotgun (WGS) entry which is preliminary data.</text>
</comment>
<dbReference type="CDD" id="cd00009">
    <property type="entry name" value="AAA"/>
    <property type="match status" value="1"/>
</dbReference>
<dbReference type="Gene3D" id="3.40.50.300">
    <property type="entry name" value="P-loop containing nucleotide triphosphate hydrolases"/>
    <property type="match status" value="1"/>
</dbReference>
<dbReference type="Pfam" id="PF01078">
    <property type="entry name" value="Mg_chelatase"/>
    <property type="match status" value="1"/>
</dbReference>
<keyword evidence="5" id="KW-1185">Reference proteome</keyword>
<dbReference type="InterPro" id="IPR000523">
    <property type="entry name" value="Mg_chelatse_chII-like_cat_dom"/>
</dbReference>
<sequence>MQPAKSLRSVHGRLFYKRSCQRPKRLLTICYWGIFWGIVMITRVHTVAFQGIEAVPVDVQVQIAPGAPKFFLVGLPDKAVKESGERVRAALTASGLGLPPKRITINLAPADLPKEGSHYDLPIALGLMAAMGAIPRDALDDFIALGELGLDGHLAAVNGILPAAIAANGCDKGLICPAASGAEAAWAGGDLDIVAVESLLALVNHLAGHQIAPRPQPRRLGPETTALPDMADVRGQQVARRALEVAAAGGHNMLMVGPPGAGKSMLAARLPSILPPLDPRELLDVSIIQSIAGELSGGALSERRPFRAPHHSASMAALVGGGIKVRPGEVSLAHNGVLFLDELPEFSPQVLDSLRQPLESGQTVIARANARVSYPSRVQLIAAMNPCKCGMAGTPGHICKRGAACADDYQARVSGPFLDRVDIRIDVPAVGAADMIAPATGEASASIAERVASARRRQRQRFEAVGYPGTATNAAASASLIEQVVSPDAESQTLLLQAAERFNLSARAYHRVLKVARTLADLADSERVLRPHIAEALSYRLNMAMG</sequence>
<evidence type="ECO:0000259" key="3">
    <source>
        <dbReference type="SMART" id="SM00382"/>
    </source>
</evidence>
<reference evidence="4" key="2">
    <citation type="submission" date="2020-09" db="EMBL/GenBank/DDBJ databases">
        <authorList>
            <person name="Sun Q."/>
            <person name="Kim S."/>
        </authorList>
    </citation>
    <scope>NUCLEOTIDE SEQUENCE</scope>
    <source>
        <strain evidence="4">KCTC 32437</strain>
    </source>
</reference>
<dbReference type="InterPro" id="IPR004482">
    <property type="entry name" value="Mg_chelat-rel"/>
</dbReference>
<evidence type="ECO:0000313" key="5">
    <source>
        <dbReference type="Proteomes" id="UP000646579"/>
    </source>
</evidence>
<proteinExistence type="inferred from homology"/>
<feature type="transmembrane region" description="Helical" evidence="2">
    <location>
        <begin position="26"/>
        <end position="44"/>
    </location>
</feature>
<dbReference type="InterPro" id="IPR014721">
    <property type="entry name" value="Ribsml_uS5_D2-typ_fold_subgr"/>
</dbReference>
<evidence type="ECO:0000256" key="1">
    <source>
        <dbReference type="ARBA" id="ARBA00006354"/>
    </source>
</evidence>
<dbReference type="AlphaFoldDB" id="A0A918S3P5"/>
<accession>A0A918S3P5</accession>
<keyword evidence="2" id="KW-0472">Membrane</keyword>
<protein>
    <submittedName>
        <fullName evidence="4">ATPase AAA</fullName>
    </submittedName>
</protein>
<dbReference type="Gene3D" id="3.30.230.10">
    <property type="match status" value="1"/>
</dbReference>
<dbReference type="InterPro" id="IPR027417">
    <property type="entry name" value="P-loop_NTPase"/>
</dbReference>
<dbReference type="InterPro" id="IPR020568">
    <property type="entry name" value="Ribosomal_Su5_D2-typ_SF"/>
</dbReference>
<dbReference type="NCBIfam" id="TIGR00368">
    <property type="entry name" value="YifB family Mg chelatase-like AAA ATPase"/>
    <property type="match status" value="1"/>
</dbReference>
<dbReference type="PANTHER" id="PTHR32039">
    <property type="entry name" value="MAGNESIUM-CHELATASE SUBUNIT CHLI"/>
    <property type="match status" value="1"/>
</dbReference>
<dbReference type="InterPro" id="IPR003593">
    <property type="entry name" value="AAA+_ATPase"/>
</dbReference>
<dbReference type="GO" id="GO:0005524">
    <property type="term" value="F:ATP binding"/>
    <property type="evidence" value="ECO:0007669"/>
    <property type="project" value="InterPro"/>
</dbReference>
<dbReference type="SUPFAM" id="SSF52540">
    <property type="entry name" value="P-loop containing nucleoside triphosphate hydrolases"/>
    <property type="match status" value="1"/>
</dbReference>
<dbReference type="SUPFAM" id="SSF54211">
    <property type="entry name" value="Ribosomal protein S5 domain 2-like"/>
    <property type="match status" value="1"/>
</dbReference>
<reference evidence="4" key="1">
    <citation type="journal article" date="2014" name="Int. J. Syst. Evol. Microbiol.">
        <title>Complete genome sequence of Corynebacterium casei LMG S-19264T (=DSM 44701T), isolated from a smear-ripened cheese.</title>
        <authorList>
            <consortium name="US DOE Joint Genome Institute (JGI-PGF)"/>
            <person name="Walter F."/>
            <person name="Albersmeier A."/>
            <person name="Kalinowski J."/>
            <person name="Ruckert C."/>
        </authorList>
    </citation>
    <scope>NUCLEOTIDE SEQUENCE</scope>
    <source>
        <strain evidence="4">KCTC 32437</strain>
    </source>
</reference>
<dbReference type="InterPro" id="IPR045006">
    <property type="entry name" value="CHLI-like"/>
</dbReference>
<dbReference type="InterPro" id="IPR025158">
    <property type="entry name" value="Mg_chelat-rel_C"/>
</dbReference>
<feature type="domain" description="AAA+ ATPase" evidence="3">
    <location>
        <begin position="249"/>
        <end position="431"/>
    </location>
</feature>
<dbReference type="Proteomes" id="UP000646579">
    <property type="component" value="Unassembled WGS sequence"/>
</dbReference>
<dbReference type="EMBL" id="BMZE01000002">
    <property type="protein sequence ID" value="GHA22985.1"/>
    <property type="molecule type" value="Genomic_DNA"/>
</dbReference>
<dbReference type="SMART" id="SM00382">
    <property type="entry name" value="AAA"/>
    <property type="match status" value="1"/>
</dbReference>
<keyword evidence="2" id="KW-0812">Transmembrane</keyword>
<evidence type="ECO:0000256" key="2">
    <source>
        <dbReference type="SAM" id="Phobius"/>
    </source>
</evidence>
<name>A0A918S3P5_9HYPH</name>
<organism evidence="4 5">
    <name type="scientific">Devosia pacifica</name>
    <dbReference type="NCBI Taxonomy" id="1335967"/>
    <lineage>
        <taxon>Bacteria</taxon>
        <taxon>Pseudomonadati</taxon>
        <taxon>Pseudomonadota</taxon>
        <taxon>Alphaproteobacteria</taxon>
        <taxon>Hyphomicrobiales</taxon>
        <taxon>Devosiaceae</taxon>
        <taxon>Devosia</taxon>
    </lineage>
</organism>
<gene>
    <name evidence="4" type="ORF">GCM10007989_18080</name>
</gene>
<dbReference type="Pfam" id="PF13335">
    <property type="entry name" value="Mg_chelatase_C"/>
    <property type="match status" value="1"/>
</dbReference>
<comment type="similarity">
    <text evidence="1">Belongs to the Mg-chelatase subunits D/I family. ComM subfamily.</text>
</comment>
<dbReference type="Pfam" id="PF13541">
    <property type="entry name" value="ChlI"/>
    <property type="match status" value="1"/>
</dbReference>
<dbReference type="PANTHER" id="PTHR32039:SF7">
    <property type="entry name" value="COMPETENCE PROTEIN COMM"/>
    <property type="match status" value="1"/>
</dbReference>
<keyword evidence="2" id="KW-1133">Transmembrane helix</keyword>